<reference evidence="1 2" key="1">
    <citation type="submission" date="2024-01" db="EMBL/GenBank/DDBJ databases">
        <title>The genome of the rayed Mediterranean limpet Patella caerulea (Linnaeus, 1758).</title>
        <authorList>
            <person name="Anh-Thu Weber A."/>
            <person name="Halstead-Nussloch G."/>
        </authorList>
    </citation>
    <scope>NUCLEOTIDE SEQUENCE [LARGE SCALE GENOMIC DNA]</scope>
    <source>
        <strain evidence="1">AATW-2023a</strain>
        <tissue evidence="1">Whole specimen</tissue>
    </source>
</reference>
<dbReference type="Proteomes" id="UP001347796">
    <property type="component" value="Unassembled WGS sequence"/>
</dbReference>
<protein>
    <submittedName>
        <fullName evidence="1">Uncharacterized protein</fullName>
    </submittedName>
</protein>
<accession>A0AAN8Q3P0</accession>
<dbReference type="EMBL" id="JAZGQO010000006">
    <property type="protein sequence ID" value="KAK6186371.1"/>
    <property type="molecule type" value="Genomic_DNA"/>
</dbReference>
<evidence type="ECO:0000313" key="2">
    <source>
        <dbReference type="Proteomes" id="UP001347796"/>
    </source>
</evidence>
<gene>
    <name evidence="1" type="ORF">SNE40_008418</name>
</gene>
<sequence length="73" mass="7999">MDRHQFEPKDIWDVDETGITAVQKPNKVVATKGVKQIGAVTSAERGELVTLCVSAAANGQYIPPYFHFPQGEL</sequence>
<keyword evidence="2" id="KW-1185">Reference proteome</keyword>
<comment type="caution">
    <text evidence="1">The sequence shown here is derived from an EMBL/GenBank/DDBJ whole genome shotgun (WGS) entry which is preliminary data.</text>
</comment>
<evidence type="ECO:0000313" key="1">
    <source>
        <dbReference type="EMBL" id="KAK6186371.1"/>
    </source>
</evidence>
<dbReference type="AlphaFoldDB" id="A0AAN8Q3P0"/>
<name>A0AAN8Q3P0_PATCE</name>
<organism evidence="1 2">
    <name type="scientific">Patella caerulea</name>
    <name type="common">Rayed Mediterranean limpet</name>
    <dbReference type="NCBI Taxonomy" id="87958"/>
    <lineage>
        <taxon>Eukaryota</taxon>
        <taxon>Metazoa</taxon>
        <taxon>Spiralia</taxon>
        <taxon>Lophotrochozoa</taxon>
        <taxon>Mollusca</taxon>
        <taxon>Gastropoda</taxon>
        <taxon>Patellogastropoda</taxon>
        <taxon>Patelloidea</taxon>
        <taxon>Patellidae</taxon>
        <taxon>Patella</taxon>
    </lineage>
</organism>
<proteinExistence type="predicted"/>